<dbReference type="Proteomes" id="UP000299102">
    <property type="component" value="Unassembled WGS sequence"/>
</dbReference>
<accession>A0A4C2ACJ1</accession>
<name>A0A4C2ACJ1_EUMVA</name>
<protein>
    <submittedName>
        <fullName evidence="1">Uncharacterized protein</fullName>
    </submittedName>
</protein>
<evidence type="ECO:0000313" key="2">
    <source>
        <dbReference type="Proteomes" id="UP000299102"/>
    </source>
</evidence>
<dbReference type="AlphaFoldDB" id="A0A4C2ACJ1"/>
<dbReference type="EMBL" id="BGZK01002823">
    <property type="protein sequence ID" value="GBP96705.1"/>
    <property type="molecule type" value="Genomic_DNA"/>
</dbReference>
<sequence length="106" mass="11851">MYKLQALFSGHQPLQDLEIRVGNSSTDLQRNPLCAWFPGTIGCSFQLDPVKYEVFAERGRELVISVCACTSFDEREFCRSTPHFPDHLSAPPPLVTLFPPEGPAKV</sequence>
<proteinExistence type="predicted"/>
<gene>
    <name evidence="1" type="ORF">EVAR_54898_1</name>
</gene>
<organism evidence="1 2">
    <name type="scientific">Eumeta variegata</name>
    <name type="common">Bagworm moth</name>
    <name type="synonym">Eumeta japonica</name>
    <dbReference type="NCBI Taxonomy" id="151549"/>
    <lineage>
        <taxon>Eukaryota</taxon>
        <taxon>Metazoa</taxon>
        <taxon>Ecdysozoa</taxon>
        <taxon>Arthropoda</taxon>
        <taxon>Hexapoda</taxon>
        <taxon>Insecta</taxon>
        <taxon>Pterygota</taxon>
        <taxon>Neoptera</taxon>
        <taxon>Endopterygota</taxon>
        <taxon>Lepidoptera</taxon>
        <taxon>Glossata</taxon>
        <taxon>Ditrysia</taxon>
        <taxon>Tineoidea</taxon>
        <taxon>Psychidae</taxon>
        <taxon>Oiketicinae</taxon>
        <taxon>Eumeta</taxon>
    </lineage>
</organism>
<reference evidence="1 2" key="1">
    <citation type="journal article" date="2019" name="Commun. Biol.">
        <title>The bagworm genome reveals a unique fibroin gene that provides high tensile strength.</title>
        <authorList>
            <person name="Kono N."/>
            <person name="Nakamura H."/>
            <person name="Ohtoshi R."/>
            <person name="Tomita M."/>
            <person name="Numata K."/>
            <person name="Arakawa K."/>
        </authorList>
    </citation>
    <scope>NUCLEOTIDE SEQUENCE [LARGE SCALE GENOMIC DNA]</scope>
</reference>
<dbReference type="STRING" id="151549.A0A4C2ACJ1"/>
<comment type="caution">
    <text evidence="1">The sequence shown here is derived from an EMBL/GenBank/DDBJ whole genome shotgun (WGS) entry which is preliminary data.</text>
</comment>
<keyword evidence="2" id="KW-1185">Reference proteome</keyword>
<dbReference type="OrthoDB" id="6834983at2759"/>
<evidence type="ECO:0000313" key="1">
    <source>
        <dbReference type="EMBL" id="GBP96705.1"/>
    </source>
</evidence>